<gene>
    <name evidence="4" type="ORF">EDD78_105104</name>
</gene>
<sequence length="187" mass="21801">MRITKKPDERREEIVQAARELFGQNGFAKTTISDIAQRIGIAKGLFYYYFRTKDEVMNAVVDEYISETSEVVRHIVEQDTDFLKRMNQVVFTIIEFTQKTETVFAELKDSDRFMFHQSILEYAVERFRQQVAGLVEEGVEKGIICCKHPYTTVEILFYGFGMLNVSNMEREQVIDIVGQALCVRQEQ</sequence>
<dbReference type="Gene3D" id="1.10.357.10">
    <property type="entry name" value="Tetracycline Repressor, domain 2"/>
    <property type="match status" value="1"/>
</dbReference>
<proteinExistence type="predicted"/>
<dbReference type="GO" id="GO:0003677">
    <property type="term" value="F:DNA binding"/>
    <property type="evidence" value="ECO:0007669"/>
    <property type="project" value="UniProtKB-UniRule"/>
</dbReference>
<keyword evidence="5" id="KW-1185">Reference proteome</keyword>
<keyword evidence="1 2" id="KW-0238">DNA-binding</keyword>
<organism evidence="4 5">
    <name type="scientific">Harryflintia acetispora</name>
    <dbReference type="NCBI Taxonomy" id="1849041"/>
    <lineage>
        <taxon>Bacteria</taxon>
        <taxon>Bacillati</taxon>
        <taxon>Bacillota</taxon>
        <taxon>Clostridia</taxon>
        <taxon>Eubacteriales</taxon>
        <taxon>Oscillospiraceae</taxon>
        <taxon>Harryflintia</taxon>
    </lineage>
</organism>
<accession>A0A9X8Y895</accession>
<dbReference type="PRINTS" id="PR00455">
    <property type="entry name" value="HTHTETR"/>
</dbReference>
<dbReference type="PROSITE" id="PS50977">
    <property type="entry name" value="HTH_TETR_2"/>
    <property type="match status" value="1"/>
</dbReference>
<dbReference type="RefSeq" id="WP_159449010.1">
    <property type="nucleotide sequence ID" value="NZ_JADNAH010000003.1"/>
</dbReference>
<dbReference type="PANTHER" id="PTHR43479:SF11">
    <property type="entry name" value="ACREF_ENVCD OPERON REPRESSOR-RELATED"/>
    <property type="match status" value="1"/>
</dbReference>
<dbReference type="AlphaFoldDB" id="A0A9X8Y895"/>
<dbReference type="SUPFAM" id="SSF46689">
    <property type="entry name" value="Homeodomain-like"/>
    <property type="match status" value="1"/>
</dbReference>
<evidence type="ECO:0000259" key="3">
    <source>
        <dbReference type="PROSITE" id="PS50977"/>
    </source>
</evidence>
<feature type="domain" description="HTH tetR-type" evidence="3">
    <location>
        <begin position="8"/>
        <end position="68"/>
    </location>
</feature>
<dbReference type="InterPro" id="IPR001647">
    <property type="entry name" value="HTH_TetR"/>
</dbReference>
<dbReference type="InterPro" id="IPR050624">
    <property type="entry name" value="HTH-type_Tx_Regulator"/>
</dbReference>
<feature type="DNA-binding region" description="H-T-H motif" evidence="2">
    <location>
        <begin position="31"/>
        <end position="50"/>
    </location>
</feature>
<evidence type="ECO:0000313" key="4">
    <source>
        <dbReference type="EMBL" id="TCL43474.1"/>
    </source>
</evidence>
<evidence type="ECO:0000313" key="5">
    <source>
        <dbReference type="Proteomes" id="UP000294682"/>
    </source>
</evidence>
<comment type="caution">
    <text evidence="4">The sequence shown here is derived from an EMBL/GenBank/DDBJ whole genome shotgun (WGS) entry which is preliminary data.</text>
</comment>
<protein>
    <submittedName>
        <fullName evidence="4">TetR family transcriptional regulator</fullName>
    </submittedName>
</protein>
<dbReference type="PANTHER" id="PTHR43479">
    <property type="entry name" value="ACREF/ENVCD OPERON REPRESSOR-RELATED"/>
    <property type="match status" value="1"/>
</dbReference>
<dbReference type="PROSITE" id="PS01081">
    <property type="entry name" value="HTH_TETR_1"/>
    <property type="match status" value="1"/>
</dbReference>
<name>A0A9X8Y895_9FIRM</name>
<dbReference type="Proteomes" id="UP000294682">
    <property type="component" value="Unassembled WGS sequence"/>
</dbReference>
<dbReference type="Pfam" id="PF00440">
    <property type="entry name" value="TetR_N"/>
    <property type="match status" value="1"/>
</dbReference>
<evidence type="ECO:0000256" key="1">
    <source>
        <dbReference type="ARBA" id="ARBA00023125"/>
    </source>
</evidence>
<dbReference type="EMBL" id="SLUK01000005">
    <property type="protein sequence ID" value="TCL43474.1"/>
    <property type="molecule type" value="Genomic_DNA"/>
</dbReference>
<reference evidence="4 5" key="1">
    <citation type="submission" date="2019-03" db="EMBL/GenBank/DDBJ databases">
        <title>Genomic Encyclopedia of Type Strains, Phase IV (KMG-IV): sequencing the most valuable type-strain genomes for metagenomic binning, comparative biology and taxonomic classification.</title>
        <authorList>
            <person name="Goeker M."/>
        </authorList>
    </citation>
    <scope>NUCLEOTIDE SEQUENCE [LARGE SCALE GENOMIC DNA]</scope>
    <source>
        <strain evidence="4 5">DSM 100433</strain>
    </source>
</reference>
<dbReference type="InterPro" id="IPR023772">
    <property type="entry name" value="DNA-bd_HTH_TetR-type_CS"/>
</dbReference>
<evidence type="ECO:0000256" key="2">
    <source>
        <dbReference type="PROSITE-ProRule" id="PRU00335"/>
    </source>
</evidence>
<dbReference type="InterPro" id="IPR009057">
    <property type="entry name" value="Homeodomain-like_sf"/>
</dbReference>